<dbReference type="GO" id="GO:0030010">
    <property type="term" value="P:establishment of cell polarity"/>
    <property type="evidence" value="ECO:0007669"/>
    <property type="project" value="UniProtKB-ARBA"/>
</dbReference>
<dbReference type="GO" id="GO:0016192">
    <property type="term" value="P:vesicle-mediated transport"/>
    <property type="evidence" value="ECO:0007669"/>
    <property type="project" value="UniProtKB-KW"/>
</dbReference>
<sequence length="208" mass="23404">MGQLIGKLLSSVSWGTKAYGILMVGLDNAGKTTILYKMSMGELVTTIPTIGINIESIKYQNVSFTVWDMGGQDKIRPLWRFYFDNTQALIFVIDSNDKDRITEARDELQQLLKNSELSNAKLLVFANKQDMAKVLTSKEITDWLYLNRLKERDWHVQPCSATTGEGLREGLDWLANALKDNKSSKTTNTTKTNGVGSPQTPRTPRTPR</sequence>
<feature type="binding site" evidence="6">
    <location>
        <position position="71"/>
    </location>
    <ligand>
        <name>GTP</name>
        <dbReference type="ChEBI" id="CHEBI:37565"/>
    </ligand>
</feature>
<dbReference type="InterPro" id="IPR027417">
    <property type="entry name" value="P-loop_NTPase"/>
</dbReference>
<organism evidence="10 11">
    <name type="scientific">Ceratodon purpureus</name>
    <name type="common">Fire moss</name>
    <name type="synonym">Dicranum purpureum</name>
    <dbReference type="NCBI Taxonomy" id="3225"/>
    <lineage>
        <taxon>Eukaryota</taxon>
        <taxon>Viridiplantae</taxon>
        <taxon>Streptophyta</taxon>
        <taxon>Embryophyta</taxon>
        <taxon>Bryophyta</taxon>
        <taxon>Bryophytina</taxon>
        <taxon>Bryopsida</taxon>
        <taxon>Dicranidae</taxon>
        <taxon>Pseudoditrichales</taxon>
        <taxon>Ditrichaceae</taxon>
        <taxon>Ceratodon</taxon>
    </lineage>
</organism>
<dbReference type="FunFam" id="3.40.50.300:FF:000412">
    <property type="entry name" value="ADP-ribosylation factor 1"/>
    <property type="match status" value="1"/>
</dbReference>
<keyword evidence="5 6" id="KW-0342">GTP-binding</keyword>
<evidence type="ECO:0000256" key="9">
    <source>
        <dbReference type="SAM" id="MobiDB-lite"/>
    </source>
</evidence>
<reference evidence="10" key="1">
    <citation type="submission" date="2020-06" db="EMBL/GenBank/DDBJ databases">
        <title>WGS assembly of Ceratodon purpureus strain R40.</title>
        <authorList>
            <person name="Carey S.B."/>
            <person name="Jenkins J."/>
            <person name="Shu S."/>
            <person name="Lovell J.T."/>
            <person name="Sreedasyam A."/>
            <person name="Maumus F."/>
            <person name="Tiley G.P."/>
            <person name="Fernandez-Pozo N."/>
            <person name="Barry K."/>
            <person name="Chen C."/>
            <person name="Wang M."/>
            <person name="Lipzen A."/>
            <person name="Daum C."/>
            <person name="Saski C.A."/>
            <person name="Payton A.C."/>
            <person name="Mcbreen J.C."/>
            <person name="Conrad R.E."/>
            <person name="Kollar L.M."/>
            <person name="Olsson S."/>
            <person name="Huttunen S."/>
            <person name="Landis J.B."/>
            <person name="Wickett N.J."/>
            <person name="Johnson M.G."/>
            <person name="Rensing S.A."/>
            <person name="Grimwood J."/>
            <person name="Schmutz J."/>
            <person name="Mcdaniel S.F."/>
        </authorList>
    </citation>
    <scope>NUCLEOTIDE SEQUENCE</scope>
    <source>
        <strain evidence="10">R40</strain>
    </source>
</reference>
<evidence type="ECO:0000256" key="5">
    <source>
        <dbReference type="ARBA" id="ARBA00023134"/>
    </source>
</evidence>
<evidence type="ECO:0000256" key="8">
    <source>
        <dbReference type="RuleBase" id="RU003925"/>
    </source>
</evidence>
<evidence type="ECO:0000313" key="11">
    <source>
        <dbReference type="Proteomes" id="UP000822688"/>
    </source>
</evidence>
<keyword evidence="3 6" id="KW-0547">Nucleotide-binding</keyword>
<comment type="caution">
    <text evidence="10">The sequence shown here is derived from an EMBL/GenBank/DDBJ whole genome shotgun (WGS) entry which is preliminary data.</text>
</comment>
<dbReference type="InterPro" id="IPR005225">
    <property type="entry name" value="Small_GTP-bd"/>
</dbReference>
<gene>
    <name evidence="10" type="ORF">KC19_2G156200</name>
</gene>
<dbReference type="GO" id="GO:0005525">
    <property type="term" value="F:GTP binding"/>
    <property type="evidence" value="ECO:0007669"/>
    <property type="project" value="UniProtKB-KW"/>
</dbReference>
<keyword evidence="7" id="KW-0460">Magnesium</keyword>
<feature type="binding site" evidence="6">
    <location>
        <begin position="127"/>
        <end position="130"/>
    </location>
    <ligand>
        <name>GTP</name>
        <dbReference type="ChEBI" id="CHEBI:37565"/>
    </ligand>
</feature>
<evidence type="ECO:0000256" key="4">
    <source>
        <dbReference type="ARBA" id="ARBA00022892"/>
    </source>
</evidence>
<accession>A0A8T0IUB6</accession>
<dbReference type="NCBIfam" id="TIGR00231">
    <property type="entry name" value="small_GTP"/>
    <property type="match status" value="1"/>
</dbReference>
<keyword evidence="2" id="KW-0519">Myristate</keyword>
<comment type="similarity">
    <text evidence="1 8">Belongs to the small GTPase superfamily. Arf family.</text>
</comment>
<keyword evidence="4" id="KW-0931">ER-Golgi transport</keyword>
<dbReference type="Proteomes" id="UP000822688">
    <property type="component" value="Chromosome 2"/>
</dbReference>
<dbReference type="GO" id="GO:0046872">
    <property type="term" value="F:metal ion binding"/>
    <property type="evidence" value="ECO:0007669"/>
    <property type="project" value="UniProtKB-KW"/>
</dbReference>
<evidence type="ECO:0000256" key="7">
    <source>
        <dbReference type="PIRSR" id="PIRSR606689-2"/>
    </source>
</evidence>
<dbReference type="Gene3D" id="3.40.50.300">
    <property type="entry name" value="P-loop containing nucleotide triphosphate hydrolases"/>
    <property type="match status" value="1"/>
</dbReference>
<dbReference type="AlphaFoldDB" id="A0A8T0IUB6"/>
<evidence type="ECO:0000256" key="1">
    <source>
        <dbReference type="ARBA" id="ARBA00010290"/>
    </source>
</evidence>
<dbReference type="InterPro" id="IPR006689">
    <property type="entry name" value="Small_GTPase_ARF/SAR"/>
</dbReference>
<evidence type="ECO:0000256" key="2">
    <source>
        <dbReference type="ARBA" id="ARBA00022707"/>
    </source>
</evidence>
<dbReference type="Pfam" id="PF00025">
    <property type="entry name" value="Arf"/>
    <property type="match status" value="1"/>
</dbReference>
<dbReference type="SMART" id="SM00177">
    <property type="entry name" value="ARF"/>
    <property type="match status" value="1"/>
</dbReference>
<keyword evidence="11" id="KW-1185">Reference proteome</keyword>
<evidence type="ECO:0008006" key="12">
    <source>
        <dbReference type="Google" id="ProtNLM"/>
    </source>
</evidence>
<dbReference type="InterPro" id="IPR024156">
    <property type="entry name" value="Small_GTPase_ARF"/>
</dbReference>
<feature type="binding site" evidence="6">
    <location>
        <begin position="25"/>
        <end position="32"/>
    </location>
    <ligand>
        <name>GTP</name>
        <dbReference type="ChEBI" id="CHEBI:37565"/>
    </ligand>
</feature>
<feature type="compositionally biased region" description="Low complexity" evidence="9">
    <location>
        <begin position="184"/>
        <end position="193"/>
    </location>
</feature>
<keyword evidence="7" id="KW-0479">Metal-binding</keyword>
<dbReference type="PROSITE" id="PS51417">
    <property type="entry name" value="ARF"/>
    <property type="match status" value="1"/>
</dbReference>
<dbReference type="GO" id="GO:0003924">
    <property type="term" value="F:GTPase activity"/>
    <property type="evidence" value="ECO:0007669"/>
    <property type="project" value="InterPro"/>
</dbReference>
<keyword evidence="4" id="KW-0813">Transport</keyword>
<dbReference type="CDD" id="cd00878">
    <property type="entry name" value="Arf_Arl"/>
    <property type="match status" value="1"/>
</dbReference>
<feature type="region of interest" description="Disordered" evidence="9">
    <location>
        <begin position="179"/>
        <end position="208"/>
    </location>
</feature>
<evidence type="ECO:0000313" key="10">
    <source>
        <dbReference type="EMBL" id="KAG0587324.1"/>
    </source>
</evidence>
<protein>
    <recommendedName>
        <fullName evidence="12">ADP-ribosylation factor</fullName>
    </recommendedName>
</protein>
<keyword evidence="2" id="KW-0449">Lipoprotein</keyword>
<proteinExistence type="inferred from homology"/>
<evidence type="ECO:0000256" key="6">
    <source>
        <dbReference type="PIRSR" id="PIRSR606689-1"/>
    </source>
</evidence>
<dbReference type="SMART" id="SM00178">
    <property type="entry name" value="SAR"/>
    <property type="match status" value="1"/>
</dbReference>
<evidence type="ECO:0000256" key="3">
    <source>
        <dbReference type="ARBA" id="ARBA00022741"/>
    </source>
</evidence>
<dbReference type="PANTHER" id="PTHR11711">
    <property type="entry name" value="ADP RIBOSYLATION FACTOR-RELATED"/>
    <property type="match status" value="1"/>
</dbReference>
<dbReference type="SUPFAM" id="SSF52540">
    <property type="entry name" value="P-loop containing nucleoside triphosphate hydrolases"/>
    <property type="match status" value="1"/>
</dbReference>
<name>A0A8T0IUB6_CERPU</name>
<feature type="binding site" evidence="7">
    <location>
        <position position="32"/>
    </location>
    <ligand>
        <name>Mg(2+)</name>
        <dbReference type="ChEBI" id="CHEBI:18420"/>
    </ligand>
</feature>
<dbReference type="EMBL" id="CM026422">
    <property type="protein sequence ID" value="KAG0587324.1"/>
    <property type="molecule type" value="Genomic_DNA"/>
</dbReference>
<dbReference type="PRINTS" id="PR00328">
    <property type="entry name" value="SAR1GTPBP"/>
</dbReference>
<feature type="binding site" evidence="7">
    <location>
        <position position="49"/>
    </location>
    <ligand>
        <name>Mg(2+)</name>
        <dbReference type="ChEBI" id="CHEBI:18420"/>
    </ligand>
</feature>